<name>A0A847S3B6_9NEIS</name>
<feature type="transmembrane region" description="Helical" evidence="1">
    <location>
        <begin position="36"/>
        <end position="54"/>
    </location>
</feature>
<dbReference type="EMBL" id="JABAIM010000001">
    <property type="protein sequence ID" value="NLR74254.1"/>
    <property type="molecule type" value="Genomic_DNA"/>
</dbReference>
<keyword evidence="1" id="KW-1133">Transmembrane helix</keyword>
<sequence>MKKPLLPAGYGLLIAPGVPILMLYFALGAYGHTGAFFFLAFLAYLVALLLGVPVHHYLRYKHHSSLLAYILSGALVGLFGVHLILSIPSNSALPMLSLLVFFTPIVLALAFWKRWLKGRIRHAGLALLACSMLYAAYLTAVYFLLKDEGVVEFGIVPGIAAAIMATSGLIFWLLSVCGIRKNLPQTTSSLATSRH</sequence>
<feature type="transmembrane region" description="Helical" evidence="1">
    <location>
        <begin position="12"/>
        <end position="30"/>
    </location>
</feature>
<feature type="transmembrane region" description="Helical" evidence="1">
    <location>
        <begin position="151"/>
        <end position="174"/>
    </location>
</feature>
<feature type="transmembrane region" description="Helical" evidence="1">
    <location>
        <begin position="124"/>
        <end position="145"/>
    </location>
</feature>
<gene>
    <name evidence="2" type="ORF">HF682_03690</name>
</gene>
<keyword evidence="1" id="KW-0812">Transmembrane</keyword>
<dbReference type="Proteomes" id="UP000587991">
    <property type="component" value="Unassembled WGS sequence"/>
</dbReference>
<evidence type="ECO:0000256" key="1">
    <source>
        <dbReference type="SAM" id="Phobius"/>
    </source>
</evidence>
<dbReference type="RefSeq" id="WP_168875878.1">
    <property type="nucleotide sequence ID" value="NZ_JABAIM010000001.1"/>
</dbReference>
<comment type="caution">
    <text evidence="2">The sequence shown here is derived from an EMBL/GenBank/DDBJ whole genome shotgun (WGS) entry which is preliminary data.</text>
</comment>
<reference evidence="2 3" key="1">
    <citation type="submission" date="2020-04" db="EMBL/GenBank/DDBJ databases">
        <title>Draft genome of Leeia sp. IMCC25680.</title>
        <authorList>
            <person name="Song J."/>
            <person name="Cho J.-C."/>
        </authorList>
    </citation>
    <scope>NUCLEOTIDE SEQUENCE [LARGE SCALE GENOMIC DNA]</scope>
    <source>
        <strain evidence="2 3">IMCC25680</strain>
    </source>
</reference>
<accession>A0A847S3B6</accession>
<evidence type="ECO:0000313" key="3">
    <source>
        <dbReference type="Proteomes" id="UP000587991"/>
    </source>
</evidence>
<proteinExistence type="predicted"/>
<evidence type="ECO:0000313" key="2">
    <source>
        <dbReference type="EMBL" id="NLR74254.1"/>
    </source>
</evidence>
<protein>
    <submittedName>
        <fullName evidence="2">Uncharacterized protein</fullName>
    </submittedName>
</protein>
<feature type="transmembrane region" description="Helical" evidence="1">
    <location>
        <begin position="91"/>
        <end position="112"/>
    </location>
</feature>
<keyword evidence="1" id="KW-0472">Membrane</keyword>
<keyword evidence="3" id="KW-1185">Reference proteome</keyword>
<feature type="transmembrane region" description="Helical" evidence="1">
    <location>
        <begin position="66"/>
        <end position="85"/>
    </location>
</feature>
<organism evidence="2 3">
    <name type="scientific">Leeia aquatica</name>
    <dbReference type="NCBI Taxonomy" id="2725557"/>
    <lineage>
        <taxon>Bacteria</taxon>
        <taxon>Pseudomonadati</taxon>
        <taxon>Pseudomonadota</taxon>
        <taxon>Betaproteobacteria</taxon>
        <taxon>Neisseriales</taxon>
        <taxon>Leeiaceae</taxon>
        <taxon>Leeia</taxon>
    </lineage>
</organism>
<dbReference type="AlphaFoldDB" id="A0A847S3B6"/>